<dbReference type="Proteomes" id="UP000029965">
    <property type="component" value="Chromosome 5"/>
</dbReference>
<dbReference type="EMBL" id="AQIB01118803">
    <property type="status" value="NOT_ANNOTATED_CDS"/>
    <property type="molecule type" value="Genomic_DNA"/>
</dbReference>
<dbReference type="GO" id="GO:0005700">
    <property type="term" value="C:polytene chromosome"/>
    <property type="evidence" value="ECO:0007669"/>
    <property type="project" value="TreeGrafter"/>
</dbReference>
<keyword evidence="3" id="KW-1185">Reference proteome</keyword>
<evidence type="ECO:0008006" key="4">
    <source>
        <dbReference type="Google" id="ProtNLM"/>
    </source>
</evidence>
<organism evidence="2 3">
    <name type="scientific">Chlorocebus sabaeus</name>
    <name type="common">Green monkey</name>
    <name type="synonym">Simia sabaea</name>
    <dbReference type="NCBI Taxonomy" id="60711"/>
    <lineage>
        <taxon>Eukaryota</taxon>
        <taxon>Metazoa</taxon>
        <taxon>Chordata</taxon>
        <taxon>Craniata</taxon>
        <taxon>Vertebrata</taxon>
        <taxon>Euteleostomi</taxon>
        <taxon>Mammalia</taxon>
        <taxon>Eutheria</taxon>
        <taxon>Euarchontoglires</taxon>
        <taxon>Primates</taxon>
        <taxon>Haplorrhini</taxon>
        <taxon>Catarrhini</taxon>
        <taxon>Cercopithecidae</taxon>
        <taxon>Cercopithecinae</taxon>
        <taxon>Chlorocebus</taxon>
    </lineage>
</organism>
<reference evidence="2" key="2">
    <citation type="submission" date="2025-08" db="UniProtKB">
        <authorList>
            <consortium name="Ensembl"/>
        </authorList>
    </citation>
    <scope>IDENTIFICATION</scope>
</reference>
<dbReference type="GO" id="GO:0005634">
    <property type="term" value="C:nucleus"/>
    <property type="evidence" value="ECO:0007669"/>
    <property type="project" value="TreeGrafter"/>
</dbReference>
<accession>A0A0D9QZV4</accession>
<dbReference type="AlphaFoldDB" id="A0A0D9QZV4"/>
<dbReference type="Ensembl" id="ENSCSAT00000003655.1">
    <property type="protein sequence ID" value="ENSCSAP00000001893.1"/>
    <property type="gene ID" value="ENSCSAG00000005589.1"/>
</dbReference>
<dbReference type="GO" id="GO:0042799">
    <property type="term" value="F:histone H4K20 methyltransferase activity"/>
    <property type="evidence" value="ECO:0007669"/>
    <property type="project" value="TreeGrafter"/>
</dbReference>
<dbReference type="InterPro" id="IPR051760">
    <property type="entry name" value="KMT5A"/>
</dbReference>
<dbReference type="Gene3D" id="2.170.270.10">
    <property type="entry name" value="SET domain"/>
    <property type="match status" value="1"/>
</dbReference>
<dbReference type="GO" id="GO:0043516">
    <property type="term" value="P:regulation of DNA damage response, signal transduction by p53 class mediator"/>
    <property type="evidence" value="ECO:0007669"/>
    <property type="project" value="TreeGrafter"/>
</dbReference>
<dbReference type="eggNOG" id="KOG1085">
    <property type="taxonomic scope" value="Eukaryota"/>
</dbReference>
<sequence>HGGGAAAGGLVTAAPAVTAAVAARARARGVAEGQAGLRAERSPSSARWRRQWQRRRGLEMVEWRDPRSPRTEGENVFTGRSKIYSYMSPNRCSGMRSPLPEENSVTHHRVKCQGPLARISRKREEKGKAIRSTRKSEEQKIKHAGEVPWHLFQTNSEAAEPPKTQTSLCDSTNAAIAKQAPKKPFKGTQQTPKKDQGKTQQTRKFSGFYPVRSSSRKSKGELQSEERKIPDDLIEDGKKEGMKIDLIDGKGRDAIAVNQFSQSAFVTGPHQDRDAKMQAAFYAQDPPRCYLYCFQYLSKTCATTIDTNRLGRLINHSQCGNCQTKLQDIDSYLTVILKASGDSEA</sequence>
<dbReference type="PANTHER" id="PTHR46167">
    <property type="entry name" value="N-LYSINE METHYLTRANSFERASE KMT5A"/>
    <property type="match status" value="1"/>
</dbReference>
<proteinExistence type="predicted"/>
<feature type="compositionally biased region" description="Basic and acidic residues" evidence="1">
    <location>
        <begin position="218"/>
        <end position="230"/>
    </location>
</feature>
<dbReference type="OMA" id="EMVEWRD"/>
<evidence type="ECO:0000313" key="2">
    <source>
        <dbReference type="Ensembl" id="ENSCSAP00000001893.1"/>
    </source>
</evidence>
<evidence type="ECO:0000313" key="3">
    <source>
        <dbReference type="Proteomes" id="UP000029965"/>
    </source>
</evidence>
<dbReference type="SUPFAM" id="SSF82199">
    <property type="entry name" value="SET domain"/>
    <property type="match status" value="1"/>
</dbReference>
<dbReference type="GeneTree" id="ENSGT00940000160030"/>
<feature type="compositionally biased region" description="Basic and acidic residues" evidence="1">
    <location>
        <begin position="122"/>
        <end position="145"/>
    </location>
</feature>
<evidence type="ECO:0000256" key="1">
    <source>
        <dbReference type="SAM" id="MobiDB-lite"/>
    </source>
</evidence>
<reference evidence="2 3" key="1">
    <citation type="submission" date="2014-03" db="EMBL/GenBank/DDBJ databases">
        <authorList>
            <person name="Warren W."/>
            <person name="Wilson R.K."/>
        </authorList>
    </citation>
    <scope>NUCLEOTIDE SEQUENCE</scope>
</reference>
<dbReference type="PANTHER" id="PTHR46167:SF1">
    <property type="entry name" value="N-LYSINE METHYLTRANSFERASE KMT5A"/>
    <property type="match status" value="1"/>
</dbReference>
<protein>
    <recommendedName>
        <fullName evidence="4">SET domain-containing protein</fullName>
    </recommendedName>
</protein>
<feature type="compositionally biased region" description="Polar residues" evidence="1">
    <location>
        <begin position="152"/>
        <end position="174"/>
    </location>
</feature>
<dbReference type="STRING" id="60711.ENSCSAP00000001893"/>
<dbReference type="GO" id="GO:0006357">
    <property type="term" value="P:regulation of transcription by RNA polymerase II"/>
    <property type="evidence" value="ECO:0007669"/>
    <property type="project" value="TreeGrafter"/>
</dbReference>
<dbReference type="InterPro" id="IPR046341">
    <property type="entry name" value="SET_dom_sf"/>
</dbReference>
<reference evidence="2" key="3">
    <citation type="submission" date="2025-09" db="UniProtKB">
        <authorList>
            <consortium name="Ensembl"/>
        </authorList>
    </citation>
    <scope>IDENTIFICATION</scope>
</reference>
<name>A0A0D9QZV4_CHLSB</name>
<feature type="region of interest" description="Disordered" evidence="1">
    <location>
        <begin position="115"/>
        <end position="230"/>
    </location>
</feature>